<dbReference type="Pfam" id="PF00583">
    <property type="entry name" value="Acetyltransf_1"/>
    <property type="match status" value="1"/>
</dbReference>
<dbReference type="Gene3D" id="3.40.630.30">
    <property type="match status" value="1"/>
</dbReference>
<evidence type="ECO:0000313" key="3">
    <source>
        <dbReference type="Proteomes" id="UP001210678"/>
    </source>
</evidence>
<organism evidence="2 3">
    <name type="scientific">Vibrio algarum</name>
    <dbReference type="NCBI Taxonomy" id="3020714"/>
    <lineage>
        <taxon>Bacteria</taxon>
        <taxon>Pseudomonadati</taxon>
        <taxon>Pseudomonadota</taxon>
        <taxon>Gammaproteobacteria</taxon>
        <taxon>Vibrionales</taxon>
        <taxon>Vibrionaceae</taxon>
        <taxon>Vibrio</taxon>
    </lineage>
</organism>
<feature type="domain" description="N-acetyltransferase" evidence="1">
    <location>
        <begin position="5"/>
        <end position="137"/>
    </location>
</feature>
<proteinExistence type="predicted"/>
<gene>
    <name evidence="2" type="ORF">PGX00_18420</name>
</gene>
<accession>A0ABT4YVC1</accession>
<protein>
    <submittedName>
        <fullName evidence="2">GNAT family N-acetyltransferase</fullName>
    </submittedName>
</protein>
<evidence type="ECO:0000259" key="1">
    <source>
        <dbReference type="PROSITE" id="PS51186"/>
    </source>
</evidence>
<dbReference type="EMBL" id="JAQLOI010000003">
    <property type="protein sequence ID" value="MDB1125525.1"/>
    <property type="molecule type" value="Genomic_DNA"/>
</dbReference>
<reference evidence="2 3" key="1">
    <citation type="submission" date="2023-01" db="EMBL/GenBank/DDBJ databases">
        <title>Vibrio sp. KJ40-1 sp.nov, isolated from marine algae.</title>
        <authorList>
            <person name="Butt M."/>
            <person name="Kim J.M.J."/>
            <person name="Jeon C.O.C."/>
        </authorList>
    </citation>
    <scope>NUCLEOTIDE SEQUENCE [LARGE SCALE GENOMIC DNA]</scope>
    <source>
        <strain evidence="2 3">KJ40-1</strain>
    </source>
</reference>
<evidence type="ECO:0000313" key="2">
    <source>
        <dbReference type="EMBL" id="MDB1125525.1"/>
    </source>
</evidence>
<comment type="caution">
    <text evidence="2">The sequence shown here is derived from an EMBL/GenBank/DDBJ whole genome shotgun (WGS) entry which is preliminary data.</text>
</comment>
<dbReference type="InterPro" id="IPR000182">
    <property type="entry name" value="GNAT_dom"/>
</dbReference>
<dbReference type="PROSITE" id="PS51186">
    <property type="entry name" value="GNAT"/>
    <property type="match status" value="1"/>
</dbReference>
<dbReference type="CDD" id="cd04301">
    <property type="entry name" value="NAT_SF"/>
    <property type="match status" value="1"/>
</dbReference>
<keyword evidence="3" id="KW-1185">Reference proteome</keyword>
<dbReference type="SUPFAM" id="SSF55729">
    <property type="entry name" value="Acyl-CoA N-acyltransferases (Nat)"/>
    <property type="match status" value="1"/>
</dbReference>
<sequence length="137" mass="15824">MNTTIVVNPSTEDIQEIRNGLIEHNSPYLKELRRYDIANFRHIENGKKKAGVTGEIWGNWLLVHFLWVDKSEKGQGLGSAILLELEQYAKEQGCHSCLLDTFSFQARPFYEKLGYSHVMTMDDFPVETKKFFLVKAL</sequence>
<dbReference type="Proteomes" id="UP001210678">
    <property type="component" value="Unassembled WGS sequence"/>
</dbReference>
<name>A0ABT4YVC1_9VIBR</name>
<dbReference type="InterPro" id="IPR016181">
    <property type="entry name" value="Acyl_CoA_acyltransferase"/>
</dbReference>
<dbReference type="RefSeq" id="WP_272139321.1">
    <property type="nucleotide sequence ID" value="NZ_JAQLOI010000003.1"/>
</dbReference>